<proteinExistence type="predicted"/>
<name>A0ABX6ERE8_KLUMA</name>
<protein>
    <submittedName>
        <fullName evidence="1">Protein PRE3</fullName>
    </submittedName>
</protein>
<organism evidence="1 2">
    <name type="scientific">Kluyveromyces marxianus</name>
    <name type="common">Yeast</name>
    <name type="synonym">Candida kefyr</name>
    <dbReference type="NCBI Taxonomy" id="4911"/>
    <lineage>
        <taxon>Eukaryota</taxon>
        <taxon>Fungi</taxon>
        <taxon>Dikarya</taxon>
        <taxon>Ascomycota</taxon>
        <taxon>Saccharomycotina</taxon>
        <taxon>Saccharomycetes</taxon>
        <taxon>Saccharomycetales</taxon>
        <taxon>Saccharomycetaceae</taxon>
        <taxon>Kluyveromyces</taxon>
    </lineage>
</organism>
<evidence type="ECO:0000313" key="2">
    <source>
        <dbReference type="Proteomes" id="UP000422736"/>
    </source>
</evidence>
<evidence type="ECO:0000313" key="1">
    <source>
        <dbReference type="EMBL" id="QGN14307.1"/>
    </source>
</evidence>
<dbReference type="Proteomes" id="UP000422736">
    <property type="component" value="Chromosome 2"/>
</dbReference>
<accession>A0ABX6ERE8</accession>
<keyword evidence="2" id="KW-1185">Reference proteome</keyword>
<dbReference type="EMBL" id="CP015055">
    <property type="protein sequence ID" value="QGN14307.1"/>
    <property type="molecule type" value="Genomic_DNA"/>
</dbReference>
<reference evidence="1 2" key="2">
    <citation type="submission" date="2019-11" db="EMBL/GenBank/DDBJ databases">
        <authorList>
            <person name="Lu H."/>
        </authorList>
    </citation>
    <scope>NUCLEOTIDE SEQUENCE [LARGE SCALE GENOMIC DNA]</scope>
    <source>
        <strain evidence="1 2">FIM1</strain>
    </source>
</reference>
<sequence length="24" mass="2672">MDGIQVDMNRLKKGEVSLGTSMYV</sequence>
<reference evidence="1 2" key="1">
    <citation type="submission" date="2016-03" db="EMBL/GenBank/DDBJ databases">
        <title>How can Kluyveromyces marxianus grow so fast - potential evolutionary course in Saccharomyces Complex revealed by comparative genomics.</title>
        <authorList>
            <person name="Mo W."/>
            <person name="Lu W."/>
            <person name="Yang X."/>
            <person name="Qi J."/>
            <person name="Lv H."/>
        </authorList>
    </citation>
    <scope>NUCLEOTIDE SEQUENCE [LARGE SCALE GENOMIC DNA]</scope>
    <source>
        <strain evidence="1 2">FIM1</strain>
    </source>
</reference>
<gene>
    <name evidence="1" type="primary">PRE3</name>
    <name evidence="1" type="ORF">FIM1_964</name>
</gene>